<dbReference type="GO" id="GO:0016747">
    <property type="term" value="F:acyltransferase activity, transferring groups other than amino-acyl groups"/>
    <property type="evidence" value="ECO:0007669"/>
    <property type="project" value="InterPro"/>
</dbReference>
<evidence type="ECO:0000313" key="3">
    <source>
        <dbReference type="EMBL" id="QLV00741.1"/>
    </source>
</evidence>
<reference evidence="3 4" key="1">
    <citation type="submission" date="2020-06" db="EMBL/GenBank/DDBJ databases">
        <title>REHAB project genomes.</title>
        <authorList>
            <person name="Shaw L.P."/>
        </authorList>
    </citation>
    <scope>NUCLEOTIDE SEQUENCE [LARGE SCALE GENOMIC DNA]</scope>
    <source>
        <strain evidence="3 4">RHBSTW-00814</strain>
    </source>
</reference>
<dbReference type="EMBL" id="CP056159">
    <property type="protein sequence ID" value="QLV00741.1"/>
    <property type="molecule type" value="Genomic_DNA"/>
</dbReference>
<keyword evidence="1" id="KW-0812">Transmembrane</keyword>
<keyword evidence="3" id="KW-0012">Acyltransferase</keyword>
<feature type="transmembrane region" description="Helical" evidence="1">
    <location>
        <begin position="204"/>
        <end position="222"/>
    </location>
</feature>
<evidence type="ECO:0000259" key="2">
    <source>
        <dbReference type="Pfam" id="PF01757"/>
    </source>
</evidence>
<name>A0A7H9K498_9ESCH</name>
<evidence type="ECO:0000313" key="4">
    <source>
        <dbReference type="Proteomes" id="UP000512115"/>
    </source>
</evidence>
<dbReference type="Pfam" id="PF01757">
    <property type="entry name" value="Acyl_transf_3"/>
    <property type="match status" value="1"/>
</dbReference>
<dbReference type="AlphaFoldDB" id="A0A7H9K498"/>
<evidence type="ECO:0000256" key="1">
    <source>
        <dbReference type="SAM" id="Phobius"/>
    </source>
</evidence>
<feature type="transmembrane region" description="Helical" evidence="1">
    <location>
        <begin position="328"/>
        <end position="349"/>
    </location>
</feature>
<keyword evidence="1" id="KW-0472">Membrane</keyword>
<feature type="transmembrane region" description="Helical" evidence="1">
    <location>
        <begin position="72"/>
        <end position="94"/>
    </location>
</feature>
<dbReference type="InterPro" id="IPR002656">
    <property type="entry name" value="Acyl_transf_3_dom"/>
</dbReference>
<dbReference type="PANTHER" id="PTHR23028:SF134">
    <property type="entry name" value="PUTATIVE (AFU_ORTHOLOGUE AFUA_4G08520)-RELATED"/>
    <property type="match status" value="1"/>
</dbReference>
<sequence length="415" mass="47083">MRKISYLHNIKTMQSTNFSISSNKLHHVDGLRGVACLMVVFSHLALIFYPGLHDSNLINNNHIISFIFNSPLSFFYSGTAAVYIFFTLSGFILSHSFMNGKDILENATSMVTKRYFRLAMPAIFSCLFCLIVLTGDIPNREMLSSWIQSYKVDNPSILNALYSGGISAFFGDGSSYNPVLWTMKIELIGSFLTYFMCTTLIRSNNKHLVILFFGLMFFLSTISQKEKYGYIAFLFGIYIYFAEFNLKKIPALILLALGIYAGGVHYGSYPYIHTIYYSRFFLNGQESNAYILFNFISGILITTTILKNNTFKNAFSNTLFSYMGKVSFSVYLFHLPILVITAPLIFNALNNRGFGYATCAFTASIMSIFLIYALSNIAFKLIDKPSMIFAKKISLLLFIDKSTIKKHVLPQEREQ</sequence>
<dbReference type="InterPro" id="IPR050879">
    <property type="entry name" value="Acyltransferase_3"/>
</dbReference>
<dbReference type="RefSeq" id="WP_115439617.1">
    <property type="nucleotide sequence ID" value="NZ_CP056159.1"/>
</dbReference>
<keyword evidence="1" id="KW-1133">Transmembrane helix</keyword>
<accession>A0A7H9K498</accession>
<dbReference type="PANTHER" id="PTHR23028">
    <property type="entry name" value="ACETYLTRANSFERASE"/>
    <property type="match status" value="1"/>
</dbReference>
<feature type="transmembrane region" description="Helical" evidence="1">
    <location>
        <begin position="228"/>
        <end position="244"/>
    </location>
</feature>
<feature type="transmembrane region" description="Helical" evidence="1">
    <location>
        <begin position="289"/>
        <end position="307"/>
    </location>
</feature>
<feature type="domain" description="Acyltransferase 3" evidence="2">
    <location>
        <begin position="28"/>
        <end position="372"/>
    </location>
</feature>
<protein>
    <submittedName>
        <fullName evidence="3">Acyltransferase</fullName>
    </submittedName>
</protein>
<keyword evidence="3" id="KW-0808">Transferase</keyword>
<dbReference type="Proteomes" id="UP000512115">
    <property type="component" value="Chromosome"/>
</dbReference>
<feature type="transmembrane region" description="Helical" evidence="1">
    <location>
        <begin position="31"/>
        <end position="52"/>
    </location>
</feature>
<proteinExistence type="predicted"/>
<feature type="transmembrane region" description="Helical" evidence="1">
    <location>
        <begin position="355"/>
        <end position="379"/>
    </location>
</feature>
<feature type="transmembrane region" description="Helical" evidence="1">
    <location>
        <begin position="251"/>
        <end position="269"/>
    </location>
</feature>
<organism evidence="3 4">
    <name type="scientific">Escherichia marmotae</name>
    <dbReference type="NCBI Taxonomy" id="1499973"/>
    <lineage>
        <taxon>Bacteria</taxon>
        <taxon>Pseudomonadati</taxon>
        <taxon>Pseudomonadota</taxon>
        <taxon>Gammaproteobacteria</taxon>
        <taxon>Enterobacterales</taxon>
        <taxon>Enterobacteriaceae</taxon>
        <taxon>Escherichia</taxon>
    </lineage>
</organism>
<feature type="transmembrane region" description="Helical" evidence="1">
    <location>
        <begin position="179"/>
        <end position="197"/>
    </location>
</feature>
<gene>
    <name evidence="3" type="ORF">HV284_06445</name>
</gene>
<feature type="transmembrane region" description="Helical" evidence="1">
    <location>
        <begin position="115"/>
        <end position="135"/>
    </location>
</feature>